<organism evidence="2 3">
    <name type="scientific">Euroglyphus maynei</name>
    <name type="common">Mayne's house dust mite</name>
    <dbReference type="NCBI Taxonomy" id="6958"/>
    <lineage>
        <taxon>Eukaryota</taxon>
        <taxon>Metazoa</taxon>
        <taxon>Ecdysozoa</taxon>
        <taxon>Arthropoda</taxon>
        <taxon>Chelicerata</taxon>
        <taxon>Arachnida</taxon>
        <taxon>Acari</taxon>
        <taxon>Acariformes</taxon>
        <taxon>Sarcoptiformes</taxon>
        <taxon>Astigmata</taxon>
        <taxon>Psoroptidia</taxon>
        <taxon>Analgoidea</taxon>
        <taxon>Pyroglyphidae</taxon>
        <taxon>Pyroglyphinae</taxon>
        <taxon>Euroglyphus</taxon>
    </lineage>
</organism>
<evidence type="ECO:0000313" key="2">
    <source>
        <dbReference type="EMBL" id="OTF76332.1"/>
    </source>
</evidence>
<dbReference type="AlphaFoldDB" id="A0A1Y3B687"/>
<name>A0A1Y3B687_EURMA</name>
<keyword evidence="3" id="KW-1185">Reference proteome</keyword>
<dbReference type="EMBL" id="MUJZ01037999">
    <property type="protein sequence ID" value="OTF76332.1"/>
    <property type="molecule type" value="Genomic_DNA"/>
</dbReference>
<dbReference type="Proteomes" id="UP000194236">
    <property type="component" value="Unassembled WGS sequence"/>
</dbReference>
<evidence type="ECO:0000313" key="3">
    <source>
        <dbReference type="Proteomes" id="UP000194236"/>
    </source>
</evidence>
<protein>
    <submittedName>
        <fullName evidence="2">Uncharacterized protein</fullName>
    </submittedName>
</protein>
<gene>
    <name evidence="2" type="ORF">BLA29_015438</name>
</gene>
<feature type="non-terminal residue" evidence="2">
    <location>
        <position position="62"/>
    </location>
</feature>
<evidence type="ECO:0000256" key="1">
    <source>
        <dbReference type="SAM" id="MobiDB-lite"/>
    </source>
</evidence>
<feature type="compositionally biased region" description="Low complexity" evidence="1">
    <location>
        <begin position="33"/>
        <end position="49"/>
    </location>
</feature>
<sequence length="62" mass="7276">MERLRKEREAEIIQIAANDRALKEARNKFKQIELGQQQPQQQQSTMDNQNNGHIESIDSKQL</sequence>
<accession>A0A1Y3B687</accession>
<proteinExistence type="predicted"/>
<reference evidence="2 3" key="1">
    <citation type="submission" date="2017-03" db="EMBL/GenBank/DDBJ databases">
        <title>Genome Survey of Euroglyphus maynei.</title>
        <authorList>
            <person name="Arlian L.G."/>
            <person name="Morgan M.S."/>
            <person name="Rider S.D."/>
        </authorList>
    </citation>
    <scope>NUCLEOTIDE SEQUENCE [LARGE SCALE GENOMIC DNA]</scope>
    <source>
        <strain evidence="2">Arlian Lab</strain>
        <tissue evidence="2">Whole body</tissue>
    </source>
</reference>
<comment type="caution">
    <text evidence="2">The sequence shown here is derived from an EMBL/GenBank/DDBJ whole genome shotgun (WGS) entry which is preliminary data.</text>
</comment>
<feature type="region of interest" description="Disordered" evidence="1">
    <location>
        <begin position="33"/>
        <end position="62"/>
    </location>
</feature>